<proteinExistence type="predicted"/>
<dbReference type="EMBL" id="JBAKAX010000224">
    <property type="protein sequence ID" value="MEL0606569.1"/>
    <property type="molecule type" value="Genomic_DNA"/>
</dbReference>
<evidence type="ECO:0000313" key="2">
    <source>
        <dbReference type="Proteomes" id="UP001374952"/>
    </source>
</evidence>
<comment type="caution">
    <text evidence="1">The sequence shown here is derived from an EMBL/GenBank/DDBJ whole genome shotgun (WGS) entry which is preliminary data.</text>
</comment>
<name>A0ACC6R9H5_9GAMM</name>
<feature type="non-terminal residue" evidence="1">
    <location>
        <position position="72"/>
    </location>
</feature>
<protein>
    <submittedName>
        <fullName evidence="1">PhoD-like phosphatase N-terminal domain-containing protein</fullName>
    </submittedName>
</protein>
<feature type="non-terminal residue" evidence="1">
    <location>
        <position position="1"/>
    </location>
</feature>
<reference evidence="1" key="1">
    <citation type="submission" date="2024-02" db="EMBL/GenBank/DDBJ databases">
        <title>Bacteria isolated from the canopy kelp, Nereocystis luetkeana.</title>
        <authorList>
            <person name="Pfister C.A."/>
            <person name="Younker I.T."/>
            <person name="Light S.H."/>
        </authorList>
    </citation>
    <scope>NUCLEOTIDE SEQUENCE</scope>
    <source>
        <strain evidence="1">TN.2.01</strain>
    </source>
</reference>
<accession>A0ACC6R9H5</accession>
<dbReference type="Proteomes" id="UP001374952">
    <property type="component" value="Unassembled WGS sequence"/>
</dbReference>
<sequence length="72" mass="7649">VLSLGLTACRLDDNDDTPVSFHHGVASGDPLSDSLINWTRVTPLDVTTKSLKVQSQAATDKGFTNIVHDGEA</sequence>
<organism evidence="1 2">
    <name type="scientific">Pseudoalteromonas undina</name>
    <dbReference type="NCBI Taxonomy" id="43660"/>
    <lineage>
        <taxon>Bacteria</taxon>
        <taxon>Pseudomonadati</taxon>
        <taxon>Pseudomonadota</taxon>
        <taxon>Gammaproteobacteria</taxon>
        <taxon>Alteromonadales</taxon>
        <taxon>Pseudoalteromonadaceae</taxon>
        <taxon>Pseudoalteromonas</taxon>
    </lineage>
</organism>
<gene>
    <name evidence="1" type="ORF">V6250_20765</name>
</gene>
<keyword evidence="2" id="KW-1185">Reference proteome</keyword>
<evidence type="ECO:0000313" key="1">
    <source>
        <dbReference type="EMBL" id="MEL0606569.1"/>
    </source>
</evidence>